<protein>
    <recommendedName>
        <fullName evidence="3">Tyrosinase copper-binding domain-containing protein</fullName>
    </recommendedName>
</protein>
<feature type="domain" description="Tyrosinase copper-binding" evidence="3">
    <location>
        <begin position="137"/>
        <end position="154"/>
    </location>
</feature>
<evidence type="ECO:0000313" key="5">
    <source>
        <dbReference type="Proteomes" id="UP001309876"/>
    </source>
</evidence>
<reference evidence="4 5" key="1">
    <citation type="submission" date="2023-08" db="EMBL/GenBank/DDBJ databases">
        <title>Black Yeasts Isolated from many extreme environments.</title>
        <authorList>
            <person name="Coleine C."/>
            <person name="Stajich J.E."/>
            <person name="Selbmann L."/>
        </authorList>
    </citation>
    <scope>NUCLEOTIDE SEQUENCE [LARGE SCALE GENOMIC DNA]</scope>
    <source>
        <strain evidence="4 5">CCFEE 5910</strain>
    </source>
</reference>
<comment type="caution">
    <text evidence="4">The sequence shown here is derived from an EMBL/GenBank/DDBJ whole genome shotgun (WGS) entry which is preliminary data.</text>
</comment>
<sequence length="406" mass="44798">MLRPPHRKAQIPSAPTTSLHFATMVKLLSLAAAALSFSSAVVAVPSKWGGSSTTYFPVVDKWLNQKCPGKYQPCTERNIKVRKDFDSMAPAERKAYTDAINCLRAQPSQLDPKEYPSAINRYFDYAVVHVNKTRVVHLDGFFLIWHRMFLHVFEEDLRDTCGYTGAFPYWNWPATADNLRGAPIFDGSEYSMSGDGRYTNNASVVLSPTLSIPHGSGGGCILSGPFKGMNRTMNVVTNQFLLNGTQPPHSIYNKNETCLTRDLNTFAAQTWTNYTAVQVAVESPNLKVLEDRLNGVIGGGSLGIHSGAHFIMGAPASNIFVSAQDPIWYPMHTMLDRVYASWQIRHPDIANSVHGTMTAQNLPPSANVTLDTVIPDQGYFNMAPYTIGELISTTAGPFCYKYDLAI</sequence>
<evidence type="ECO:0000259" key="3">
    <source>
        <dbReference type="PROSITE" id="PS00497"/>
    </source>
</evidence>
<accession>A0AAN7T3Y1</accession>
<evidence type="ECO:0000256" key="1">
    <source>
        <dbReference type="ARBA" id="ARBA00022723"/>
    </source>
</evidence>
<proteinExistence type="predicted"/>
<dbReference type="InterPro" id="IPR002227">
    <property type="entry name" value="Tyrosinase_Cu-bd"/>
</dbReference>
<keyword evidence="2" id="KW-0560">Oxidoreductase</keyword>
<dbReference type="SUPFAM" id="SSF48056">
    <property type="entry name" value="Di-copper centre-containing domain"/>
    <property type="match status" value="1"/>
</dbReference>
<keyword evidence="1" id="KW-0479">Metal-binding</keyword>
<dbReference type="PRINTS" id="PR00092">
    <property type="entry name" value="TYROSINASE"/>
</dbReference>
<evidence type="ECO:0000313" key="4">
    <source>
        <dbReference type="EMBL" id="KAK5088262.1"/>
    </source>
</evidence>
<name>A0AAN7T3Y1_9EURO</name>
<keyword evidence="5" id="KW-1185">Reference proteome</keyword>
<dbReference type="Gene3D" id="1.10.1280.10">
    <property type="entry name" value="Di-copper center containing domain from catechol oxidase"/>
    <property type="match status" value="1"/>
</dbReference>
<dbReference type="Proteomes" id="UP001309876">
    <property type="component" value="Unassembled WGS sequence"/>
</dbReference>
<dbReference type="InterPro" id="IPR050316">
    <property type="entry name" value="Tyrosinase/Hemocyanin"/>
</dbReference>
<dbReference type="PROSITE" id="PS00497">
    <property type="entry name" value="TYROSINASE_1"/>
    <property type="match status" value="1"/>
</dbReference>
<dbReference type="GO" id="GO:0046872">
    <property type="term" value="F:metal ion binding"/>
    <property type="evidence" value="ECO:0007669"/>
    <property type="project" value="UniProtKB-KW"/>
</dbReference>
<dbReference type="PANTHER" id="PTHR11474:SF125">
    <property type="entry name" value="N-ACETYL-6-HYDROXYTRYPTOPHAN OXIDASE IVOB-RELATED"/>
    <property type="match status" value="1"/>
</dbReference>
<evidence type="ECO:0000256" key="2">
    <source>
        <dbReference type="ARBA" id="ARBA00023002"/>
    </source>
</evidence>
<dbReference type="GO" id="GO:0016491">
    <property type="term" value="F:oxidoreductase activity"/>
    <property type="evidence" value="ECO:0007669"/>
    <property type="project" value="UniProtKB-KW"/>
</dbReference>
<dbReference type="InterPro" id="IPR008922">
    <property type="entry name" value="Di-copper_centre_dom_sf"/>
</dbReference>
<dbReference type="PANTHER" id="PTHR11474">
    <property type="entry name" value="TYROSINASE FAMILY MEMBER"/>
    <property type="match status" value="1"/>
</dbReference>
<organism evidence="4 5">
    <name type="scientific">Lithohypha guttulata</name>
    <dbReference type="NCBI Taxonomy" id="1690604"/>
    <lineage>
        <taxon>Eukaryota</taxon>
        <taxon>Fungi</taxon>
        <taxon>Dikarya</taxon>
        <taxon>Ascomycota</taxon>
        <taxon>Pezizomycotina</taxon>
        <taxon>Eurotiomycetes</taxon>
        <taxon>Chaetothyriomycetidae</taxon>
        <taxon>Chaetothyriales</taxon>
        <taxon>Trichomeriaceae</taxon>
        <taxon>Lithohypha</taxon>
    </lineage>
</organism>
<dbReference type="AlphaFoldDB" id="A0AAN7T3Y1"/>
<dbReference type="Pfam" id="PF00264">
    <property type="entry name" value="Tyrosinase"/>
    <property type="match status" value="1"/>
</dbReference>
<dbReference type="EMBL" id="JAVRRJ010000002">
    <property type="protein sequence ID" value="KAK5088262.1"/>
    <property type="molecule type" value="Genomic_DNA"/>
</dbReference>
<gene>
    <name evidence="4" type="ORF">LTR05_002479</name>
</gene>